<keyword evidence="3 7" id="KW-0963">Cytoplasm</keyword>
<dbReference type="GO" id="GO:0032259">
    <property type="term" value="P:methylation"/>
    <property type="evidence" value="ECO:0007669"/>
    <property type="project" value="UniProtKB-KW"/>
</dbReference>
<proteinExistence type="inferred from homology"/>
<comment type="subcellular location">
    <subcellularLocation>
        <location evidence="1 7">Cytoplasm</location>
    </subcellularLocation>
</comment>
<dbReference type="CDD" id="cd02440">
    <property type="entry name" value="AdoMet_MTases"/>
    <property type="match status" value="1"/>
</dbReference>
<dbReference type="InterPro" id="IPR000682">
    <property type="entry name" value="PCMT"/>
</dbReference>
<evidence type="ECO:0000256" key="5">
    <source>
        <dbReference type="ARBA" id="ARBA00022679"/>
    </source>
</evidence>
<evidence type="ECO:0000256" key="4">
    <source>
        <dbReference type="ARBA" id="ARBA00022603"/>
    </source>
</evidence>
<dbReference type="AlphaFoldDB" id="A0A848G9Z8"/>
<keyword evidence="4 7" id="KW-0489">Methyltransferase</keyword>
<evidence type="ECO:0000256" key="6">
    <source>
        <dbReference type="ARBA" id="ARBA00022691"/>
    </source>
</evidence>
<dbReference type="GO" id="GO:0005737">
    <property type="term" value="C:cytoplasm"/>
    <property type="evidence" value="ECO:0007669"/>
    <property type="project" value="UniProtKB-SubCell"/>
</dbReference>
<keyword evidence="5 7" id="KW-0808">Transferase</keyword>
<gene>
    <name evidence="7" type="primary">pcm</name>
    <name evidence="8" type="ORF">HHL15_18375</name>
</gene>
<name>A0A848G9Z8_9RHOO</name>
<organism evidence="8 9">
    <name type="scientific">Zoogloea dura</name>
    <dbReference type="NCBI Taxonomy" id="2728840"/>
    <lineage>
        <taxon>Bacteria</taxon>
        <taxon>Pseudomonadati</taxon>
        <taxon>Pseudomonadota</taxon>
        <taxon>Betaproteobacteria</taxon>
        <taxon>Rhodocyclales</taxon>
        <taxon>Zoogloeaceae</taxon>
        <taxon>Zoogloea</taxon>
    </lineage>
</organism>
<evidence type="ECO:0000256" key="3">
    <source>
        <dbReference type="ARBA" id="ARBA00022490"/>
    </source>
</evidence>
<dbReference type="HAMAP" id="MF_00090">
    <property type="entry name" value="PIMT"/>
    <property type="match status" value="1"/>
</dbReference>
<dbReference type="InterPro" id="IPR029063">
    <property type="entry name" value="SAM-dependent_MTases_sf"/>
</dbReference>
<dbReference type="RefSeq" id="WP_169147261.1">
    <property type="nucleotide sequence ID" value="NZ_JABBGA010000017.1"/>
</dbReference>
<comment type="caution">
    <text evidence="8">The sequence shown here is derived from an EMBL/GenBank/DDBJ whole genome shotgun (WGS) entry which is preliminary data.</text>
</comment>
<evidence type="ECO:0000256" key="7">
    <source>
        <dbReference type="HAMAP-Rule" id="MF_00090"/>
    </source>
</evidence>
<evidence type="ECO:0000256" key="1">
    <source>
        <dbReference type="ARBA" id="ARBA00004496"/>
    </source>
</evidence>
<comment type="similarity">
    <text evidence="2 7">Belongs to the methyltransferase superfamily. L-isoaspartyl/D-aspartyl protein methyltransferase family.</text>
</comment>
<protein>
    <recommendedName>
        <fullName evidence="7">Protein-L-isoaspartate O-methyltransferase</fullName>
        <ecNumber evidence="7">2.1.1.77</ecNumber>
    </recommendedName>
    <alternativeName>
        <fullName evidence="7">L-isoaspartyl protein carboxyl methyltransferase</fullName>
    </alternativeName>
    <alternativeName>
        <fullName evidence="7">Protein L-isoaspartyl methyltransferase</fullName>
    </alternativeName>
    <alternativeName>
        <fullName evidence="7">Protein-beta-aspartate methyltransferase</fullName>
        <shortName evidence="7">PIMT</shortName>
    </alternativeName>
</protein>
<dbReference type="NCBIfam" id="TIGR00080">
    <property type="entry name" value="pimt"/>
    <property type="match status" value="1"/>
</dbReference>
<comment type="catalytic activity">
    <reaction evidence="7">
        <text>[protein]-L-isoaspartate + S-adenosyl-L-methionine = [protein]-L-isoaspartate alpha-methyl ester + S-adenosyl-L-homocysteine</text>
        <dbReference type="Rhea" id="RHEA:12705"/>
        <dbReference type="Rhea" id="RHEA-COMP:12143"/>
        <dbReference type="Rhea" id="RHEA-COMP:12144"/>
        <dbReference type="ChEBI" id="CHEBI:57856"/>
        <dbReference type="ChEBI" id="CHEBI:59789"/>
        <dbReference type="ChEBI" id="CHEBI:90596"/>
        <dbReference type="ChEBI" id="CHEBI:90598"/>
        <dbReference type="EC" id="2.1.1.77"/>
    </reaction>
</comment>
<keyword evidence="6 7" id="KW-0949">S-adenosyl-L-methionine</keyword>
<keyword evidence="9" id="KW-1185">Reference proteome</keyword>
<evidence type="ECO:0000313" key="9">
    <source>
        <dbReference type="Proteomes" id="UP000580043"/>
    </source>
</evidence>
<dbReference type="SUPFAM" id="SSF53335">
    <property type="entry name" value="S-adenosyl-L-methionine-dependent methyltransferases"/>
    <property type="match status" value="1"/>
</dbReference>
<dbReference type="EMBL" id="JABBGA010000017">
    <property type="protein sequence ID" value="NML27725.1"/>
    <property type="molecule type" value="Genomic_DNA"/>
</dbReference>
<accession>A0A848G9Z8</accession>
<dbReference type="NCBIfam" id="NF001453">
    <property type="entry name" value="PRK00312.1"/>
    <property type="match status" value="1"/>
</dbReference>
<dbReference type="Gene3D" id="3.40.50.150">
    <property type="entry name" value="Vaccinia Virus protein VP39"/>
    <property type="match status" value="1"/>
</dbReference>
<feature type="active site" evidence="7">
    <location>
        <position position="70"/>
    </location>
</feature>
<dbReference type="GO" id="GO:0004719">
    <property type="term" value="F:protein-L-isoaspartate (D-aspartate) O-methyltransferase activity"/>
    <property type="evidence" value="ECO:0007669"/>
    <property type="project" value="UniProtKB-UniRule"/>
</dbReference>
<comment type="function">
    <text evidence="7">Catalyzes the methyl esterification of L-isoaspartyl residues in peptides and proteins that result from spontaneous decomposition of normal L-aspartyl and L-asparaginyl residues. It plays a role in the repair and/or degradation of damaged proteins.</text>
</comment>
<dbReference type="Proteomes" id="UP000580043">
    <property type="component" value="Unassembled WGS sequence"/>
</dbReference>
<dbReference type="PROSITE" id="PS01279">
    <property type="entry name" value="PCMT"/>
    <property type="match status" value="1"/>
</dbReference>
<evidence type="ECO:0000313" key="8">
    <source>
        <dbReference type="EMBL" id="NML27725.1"/>
    </source>
</evidence>
<dbReference type="FunFam" id="3.40.50.150:FF:000010">
    <property type="entry name" value="Protein-L-isoaspartate O-methyltransferase"/>
    <property type="match status" value="1"/>
</dbReference>
<dbReference type="EC" id="2.1.1.77" evidence="7"/>
<dbReference type="Pfam" id="PF01135">
    <property type="entry name" value="PCMT"/>
    <property type="match status" value="1"/>
</dbReference>
<dbReference type="GO" id="GO:0030091">
    <property type="term" value="P:protein repair"/>
    <property type="evidence" value="ECO:0007669"/>
    <property type="project" value="UniProtKB-UniRule"/>
</dbReference>
<reference evidence="8 9" key="1">
    <citation type="submission" date="2020-04" db="EMBL/GenBank/DDBJ databases">
        <title>Zoogloea sp. G-4-1-14 isolated from soil.</title>
        <authorList>
            <person name="Dahal R.H."/>
        </authorList>
    </citation>
    <scope>NUCLEOTIDE SEQUENCE [LARGE SCALE GENOMIC DNA]</scope>
    <source>
        <strain evidence="8 9">G-4-1-14</strain>
    </source>
</reference>
<dbReference type="PANTHER" id="PTHR11579">
    <property type="entry name" value="PROTEIN-L-ISOASPARTATE O-METHYLTRANSFERASE"/>
    <property type="match status" value="1"/>
</dbReference>
<dbReference type="PANTHER" id="PTHR11579:SF0">
    <property type="entry name" value="PROTEIN-L-ISOASPARTATE(D-ASPARTATE) O-METHYLTRANSFERASE"/>
    <property type="match status" value="1"/>
</dbReference>
<sequence length="219" mass="24108">MSSEVLRTALQTALRARTRMVERVREQGVRDEKVLAAMMAVPRHLFVEEALASRAYEDTALPLGLQQTISQPFVVARMIELLRAGRELGKTLEVGTGCGYQAAVLSHVATEVYSVERLRHLLDRARNNLRHLRLPNVRLKHADGSVGLREAAPYDTIIVAAAAPKIPPALVEQLGEGGRMVLPVGAAEQVLVMIERTSRGIRETRLSPVRFVPLLPGTE</sequence>
<evidence type="ECO:0000256" key="2">
    <source>
        <dbReference type="ARBA" id="ARBA00005369"/>
    </source>
</evidence>